<comment type="function">
    <text evidence="5 6">Associates with the EF-Tu.GDP complex and induces the exchange of GDP to GTP. It remains bound to the aminoacyl-tRNA.EF-Tu.GTP complex up to the GTP hydrolysis stage on the ribosome.</text>
</comment>
<dbReference type="PROSITE" id="PS01126">
    <property type="entry name" value="EF_TS_1"/>
    <property type="match status" value="1"/>
</dbReference>
<keyword evidence="3 5" id="KW-0251">Elongation factor</keyword>
<dbReference type="Pfam" id="PF00889">
    <property type="entry name" value="EF_TS"/>
    <property type="match status" value="1"/>
</dbReference>
<dbReference type="Gene3D" id="3.30.479.20">
    <property type="entry name" value="Elongation factor Ts, dimerisation domain"/>
    <property type="match status" value="2"/>
</dbReference>
<dbReference type="GO" id="GO:0003746">
    <property type="term" value="F:translation elongation factor activity"/>
    <property type="evidence" value="ECO:0007669"/>
    <property type="project" value="UniProtKB-UniRule"/>
</dbReference>
<dbReference type="PANTHER" id="PTHR11741:SF0">
    <property type="entry name" value="ELONGATION FACTOR TS, MITOCHONDRIAL"/>
    <property type="match status" value="1"/>
</dbReference>
<dbReference type="SUPFAM" id="SSF46934">
    <property type="entry name" value="UBA-like"/>
    <property type="match status" value="1"/>
</dbReference>
<dbReference type="FunFam" id="1.10.8.10:FF:000001">
    <property type="entry name" value="Elongation factor Ts"/>
    <property type="match status" value="1"/>
</dbReference>
<evidence type="ECO:0000256" key="3">
    <source>
        <dbReference type="ARBA" id="ARBA00022768"/>
    </source>
</evidence>
<feature type="domain" description="Translation elongation factor EFTs/EF1B dimerisation" evidence="8">
    <location>
        <begin position="70"/>
        <end position="276"/>
    </location>
</feature>
<reference evidence="9 10" key="1">
    <citation type="submission" date="2019-08" db="EMBL/GenBank/DDBJ databases">
        <title>In-depth cultivation of the pig gut microbiome towards novel bacterial diversity and tailored functional studies.</title>
        <authorList>
            <person name="Wylensek D."/>
            <person name="Hitch T.C.A."/>
            <person name="Clavel T."/>
        </authorList>
    </citation>
    <scope>NUCLEOTIDE SEQUENCE [LARGE SCALE GENOMIC DNA]</scope>
    <source>
        <strain evidence="9 10">NM-380-WT-3C1</strain>
    </source>
</reference>
<dbReference type="Proteomes" id="UP000460549">
    <property type="component" value="Unassembled WGS sequence"/>
</dbReference>
<comment type="caution">
    <text evidence="9">The sequence shown here is derived from an EMBL/GenBank/DDBJ whole genome shotgun (WGS) entry which is preliminary data.</text>
</comment>
<accession>A0A7X2TQL9</accession>
<dbReference type="InterPro" id="IPR001816">
    <property type="entry name" value="Transl_elong_EFTs/EF1B"/>
</dbReference>
<dbReference type="PROSITE" id="PS01127">
    <property type="entry name" value="EF_TS_2"/>
    <property type="match status" value="1"/>
</dbReference>
<evidence type="ECO:0000256" key="5">
    <source>
        <dbReference type="HAMAP-Rule" id="MF_00050"/>
    </source>
</evidence>
<evidence type="ECO:0000256" key="2">
    <source>
        <dbReference type="ARBA" id="ARBA00016956"/>
    </source>
</evidence>
<organism evidence="9 10">
    <name type="scientific">Bullifex porci</name>
    <dbReference type="NCBI Taxonomy" id="2606638"/>
    <lineage>
        <taxon>Bacteria</taxon>
        <taxon>Pseudomonadati</taxon>
        <taxon>Spirochaetota</taxon>
        <taxon>Spirochaetia</taxon>
        <taxon>Spirochaetales</taxon>
        <taxon>Spirochaetaceae</taxon>
        <taxon>Bullifex</taxon>
    </lineage>
</organism>
<dbReference type="InterPro" id="IPR014039">
    <property type="entry name" value="Transl_elong_EFTs/EF1B_dimer"/>
</dbReference>
<dbReference type="EMBL" id="VUNN01000005">
    <property type="protein sequence ID" value="MSU05947.1"/>
    <property type="molecule type" value="Genomic_DNA"/>
</dbReference>
<proteinExistence type="inferred from homology"/>
<evidence type="ECO:0000256" key="1">
    <source>
        <dbReference type="ARBA" id="ARBA00005532"/>
    </source>
</evidence>
<keyword evidence="5" id="KW-0963">Cytoplasm</keyword>
<feature type="region of interest" description="Involved in Mg(2+) ion dislocation from EF-Tu" evidence="5">
    <location>
        <begin position="79"/>
        <end position="82"/>
    </location>
</feature>
<evidence type="ECO:0000256" key="6">
    <source>
        <dbReference type="RuleBase" id="RU000642"/>
    </source>
</evidence>
<evidence type="ECO:0000313" key="10">
    <source>
        <dbReference type="Proteomes" id="UP000460549"/>
    </source>
</evidence>
<dbReference type="GO" id="GO:0005737">
    <property type="term" value="C:cytoplasm"/>
    <property type="evidence" value="ECO:0007669"/>
    <property type="project" value="UniProtKB-SubCell"/>
</dbReference>
<keyword evidence="10" id="KW-1185">Reference proteome</keyword>
<evidence type="ECO:0000259" key="8">
    <source>
        <dbReference type="Pfam" id="PF00889"/>
    </source>
</evidence>
<keyword evidence="4 5" id="KW-0648">Protein biosynthesis</keyword>
<sequence>MAISASDVKKLRDITGAGMMDCKKALNDANGDMAQAEKILKEMGLAAVAKRQDRATENGRVFTYVAGNKAVLLELSCETDFVAKNDQFKELGEEMCKVIVEKGYTEINDELKGMVAGLIAIIKENMSVKRFTVIDIPANGYASTYVHGEGSVAVCVVFTSDNAAAFENEQVKEFTHDCALHVAAFKPQFLNTESVSKEYEAEQLSIFQAQVASMNKPAKVLEGIVRGKLNKLYSEVCFLNQPFVKDDSMSVSKKMAEVGKAAGAKLDIVSCDYYQAGVQA</sequence>
<dbReference type="CDD" id="cd14275">
    <property type="entry name" value="UBA_EF-Ts"/>
    <property type="match status" value="1"/>
</dbReference>
<dbReference type="Gene3D" id="1.10.286.20">
    <property type="match status" value="1"/>
</dbReference>
<dbReference type="InterPro" id="IPR009060">
    <property type="entry name" value="UBA-like_sf"/>
</dbReference>
<evidence type="ECO:0000313" key="9">
    <source>
        <dbReference type="EMBL" id="MSU05947.1"/>
    </source>
</evidence>
<protein>
    <recommendedName>
        <fullName evidence="2 5">Elongation factor Ts</fullName>
        <shortName evidence="5">EF-Ts</shortName>
    </recommendedName>
</protein>
<comment type="similarity">
    <text evidence="1 5 6">Belongs to the EF-Ts family.</text>
</comment>
<dbReference type="SUPFAM" id="SSF54713">
    <property type="entry name" value="Elongation factor Ts (EF-Ts), dimerisation domain"/>
    <property type="match status" value="2"/>
</dbReference>
<dbReference type="RefSeq" id="WP_154424882.1">
    <property type="nucleotide sequence ID" value="NZ_JAQYGB010000018.1"/>
</dbReference>
<dbReference type="InterPro" id="IPR018101">
    <property type="entry name" value="Transl_elong_Ts_CS"/>
</dbReference>
<dbReference type="Gene3D" id="1.10.8.10">
    <property type="entry name" value="DNA helicase RuvA subunit, C-terminal domain"/>
    <property type="match status" value="1"/>
</dbReference>
<dbReference type="NCBIfam" id="TIGR00116">
    <property type="entry name" value="tsf"/>
    <property type="match status" value="1"/>
</dbReference>
<dbReference type="PANTHER" id="PTHR11741">
    <property type="entry name" value="ELONGATION FACTOR TS"/>
    <property type="match status" value="1"/>
</dbReference>
<evidence type="ECO:0000256" key="4">
    <source>
        <dbReference type="ARBA" id="ARBA00022917"/>
    </source>
</evidence>
<gene>
    <name evidence="5" type="primary">tsf</name>
    <name evidence="9" type="ORF">FYJ80_04025</name>
</gene>
<dbReference type="AlphaFoldDB" id="A0A7X2TQL9"/>
<dbReference type="HAMAP" id="MF_00050">
    <property type="entry name" value="EF_Ts"/>
    <property type="match status" value="1"/>
</dbReference>
<evidence type="ECO:0000256" key="7">
    <source>
        <dbReference type="RuleBase" id="RU000643"/>
    </source>
</evidence>
<name>A0A7X2TQL9_9SPIO</name>
<dbReference type="InterPro" id="IPR036402">
    <property type="entry name" value="EF-Ts_dimer_sf"/>
</dbReference>
<comment type="subcellular location">
    <subcellularLocation>
        <location evidence="5 7">Cytoplasm</location>
    </subcellularLocation>
</comment>